<evidence type="ECO:0000313" key="1">
    <source>
        <dbReference type="EMBL" id="CAD5324068.1"/>
    </source>
</evidence>
<proteinExistence type="predicted"/>
<dbReference type="EMBL" id="LR881468">
    <property type="protein sequence ID" value="CAD5324068.1"/>
    <property type="molecule type" value="Genomic_DNA"/>
</dbReference>
<dbReference type="AlphaFoldDB" id="A0A7G2EQB8"/>
<accession>A0A7G2EQB8</accession>
<organism evidence="1 2">
    <name type="scientific">Arabidopsis thaliana</name>
    <name type="common">Mouse-ear cress</name>
    <dbReference type="NCBI Taxonomy" id="3702"/>
    <lineage>
        <taxon>Eukaryota</taxon>
        <taxon>Viridiplantae</taxon>
        <taxon>Streptophyta</taxon>
        <taxon>Embryophyta</taxon>
        <taxon>Tracheophyta</taxon>
        <taxon>Spermatophyta</taxon>
        <taxon>Magnoliopsida</taxon>
        <taxon>eudicotyledons</taxon>
        <taxon>Gunneridae</taxon>
        <taxon>Pentapetalae</taxon>
        <taxon>rosids</taxon>
        <taxon>malvids</taxon>
        <taxon>Brassicales</taxon>
        <taxon>Brassicaceae</taxon>
        <taxon>Camelineae</taxon>
        <taxon>Arabidopsis</taxon>
    </lineage>
</organism>
<gene>
    <name evidence="1" type="ORF">AT9943_LOCUS11984</name>
</gene>
<protein>
    <submittedName>
        <fullName evidence="1">(thale cress) hypothetical protein</fullName>
    </submittedName>
</protein>
<reference evidence="1 2" key="1">
    <citation type="submission" date="2020-09" db="EMBL/GenBank/DDBJ databases">
        <authorList>
            <person name="Ashkenazy H."/>
        </authorList>
    </citation>
    <scope>NUCLEOTIDE SEQUENCE [LARGE SCALE GENOMIC DNA]</scope>
    <source>
        <strain evidence="2">cv. Cdm-0</strain>
    </source>
</reference>
<dbReference type="Proteomes" id="UP000516314">
    <property type="component" value="Chromosome 3"/>
</dbReference>
<evidence type="ECO:0000313" key="2">
    <source>
        <dbReference type="Proteomes" id="UP000516314"/>
    </source>
</evidence>
<sequence length="84" mass="9448">MNFILSTNFFPIDLPLALPNLQTPQSVEFVMLYSQPNPKTSSSFKMLMPKRDPTLKVEDTNQFGFLYRVVVGGLEDDNSCASSK</sequence>
<name>A0A7G2EQB8_ARATH</name>